<organism evidence="1 2">
    <name type="scientific">Yoonia sediminilitoris</name>
    <dbReference type="NCBI Taxonomy" id="1286148"/>
    <lineage>
        <taxon>Bacteria</taxon>
        <taxon>Pseudomonadati</taxon>
        <taxon>Pseudomonadota</taxon>
        <taxon>Alphaproteobacteria</taxon>
        <taxon>Rhodobacterales</taxon>
        <taxon>Paracoccaceae</taxon>
        <taxon>Yoonia</taxon>
    </lineage>
</organism>
<accession>A0A2T6K9R0</accession>
<dbReference type="AlphaFoldDB" id="A0A2T6K9R0"/>
<comment type="caution">
    <text evidence="1">The sequence shown here is derived from an EMBL/GenBank/DDBJ whole genome shotgun (WGS) entry which is preliminary data.</text>
</comment>
<reference evidence="1 2" key="1">
    <citation type="submission" date="2018-04" db="EMBL/GenBank/DDBJ databases">
        <title>Genomic Encyclopedia of Archaeal and Bacterial Type Strains, Phase II (KMG-II): from individual species to whole genera.</title>
        <authorList>
            <person name="Goeker M."/>
        </authorList>
    </citation>
    <scope>NUCLEOTIDE SEQUENCE [LARGE SCALE GENOMIC DNA]</scope>
    <source>
        <strain evidence="1 2">DSM 29955</strain>
    </source>
</reference>
<dbReference type="Proteomes" id="UP000244523">
    <property type="component" value="Unassembled WGS sequence"/>
</dbReference>
<evidence type="ECO:0000313" key="1">
    <source>
        <dbReference type="EMBL" id="PUB11556.1"/>
    </source>
</evidence>
<keyword evidence="2" id="KW-1185">Reference proteome</keyword>
<dbReference type="EMBL" id="QBUD01000013">
    <property type="protein sequence ID" value="PUB11556.1"/>
    <property type="molecule type" value="Genomic_DNA"/>
</dbReference>
<evidence type="ECO:0000313" key="2">
    <source>
        <dbReference type="Proteomes" id="UP000244523"/>
    </source>
</evidence>
<protein>
    <submittedName>
        <fullName evidence="1">Uncharacterized protein</fullName>
    </submittedName>
</protein>
<sequence length="93" mass="10684">MTVSSFDRVIYQTDRNAISRDSLQEIFLQYSGLFHQLFICSQPNIPVQILRRIHLLKTLAHAVGPMSGHISDLWRAMSGKTVPVRRSYLKEAQ</sequence>
<name>A0A2T6K9R0_9RHOB</name>
<proteinExistence type="predicted"/>
<dbReference type="RefSeq" id="WP_108387746.1">
    <property type="nucleotide sequence ID" value="NZ_QPJP01000013.1"/>
</dbReference>
<gene>
    <name evidence="1" type="ORF">C8N45_11374</name>
</gene>